<protein>
    <submittedName>
        <fullName evidence="3">MarR family transcriptional regulator</fullName>
    </submittedName>
</protein>
<dbReference type="GO" id="GO:0003700">
    <property type="term" value="F:DNA-binding transcription factor activity"/>
    <property type="evidence" value="ECO:0007669"/>
    <property type="project" value="InterPro"/>
</dbReference>
<name>A0A3M8HGB3_9BACI</name>
<accession>A0A3M8HGB3</accession>
<evidence type="ECO:0000256" key="1">
    <source>
        <dbReference type="ARBA" id="ARBA00023125"/>
    </source>
</evidence>
<dbReference type="EMBL" id="RHLQ01000003">
    <property type="protein sequence ID" value="RND01111.1"/>
    <property type="molecule type" value="Genomic_DNA"/>
</dbReference>
<dbReference type="PANTHER" id="PTHR33164">
    <property type="entry name" value="TRANSCRIPTIONAL REGULATOR, MARR FAMILY"/>
    <property type="match status" value="1"/>
</dbReference>
<dbReference type="RefSeq" id="WP_122970679.1">
    <property type="nucleotide sequence ID" value="NZ_RHLQ01000003.1"/>
</dbReference>
<dbReference type="Pfam" id="PF01047">
    <property type="entry name" value="MarR"/>
    <property type="match status" value="1"/>
</dbReference>
<dbReference type="InterPro" id="IPR000835">
    <property type="entry name" value="HTH_MarR-typ"/>
</dbReference>
<dbReference type="InterPro" id="IPR036390">
    <property type="entry name" value="WH_DNA-bd_sf"/>
</dbReference>
<keyword evidence="1" id="KW-0238">DNA-binding</keyword>
<evidence type="ECO:0000313" key="3">
    <source>
        <dbReference type="EMBL" id="RND01111.1"/>
    </source>
</evidence>
<reference evidence="3 4" key="1">
    <citation type="journal article" date="2014" name="Int. J. Syst. Evol. Microbiol.">
        <title>Lysinibacillus halotolerans sp. nov., isolated from saline-alkaline soil.</title>
        <authorList>
            <person name="Kong D."/>
            <person name="Wang Y."/>
            <person name="Zhao B."/>
            <person name="Li Y."/>
            <person name="Song J."/>
            <person name="Zhai Y."/>
            <person name="Zhang C."/>
            <person name="Wang H."/>
            <person name="Chen X."/>
            <person name="Zhao B."/>
            <person name="Ruan Z."/>
        </authorList>
    </citation>
    <scope>NUCLEOTIDE SEQUENCE [LARGE SCALE GENOMIC DNA]</scope>
    <source>
        <strain evidence="3 4">MCCC 1A12703</strain>
    </source>
</reference>
<dbReference type="GO" id="GO:0006950">
    <property type="term" value="P:response to stress"/>
    <property type="evidence" value="ECO:0007669"/>
    <property type="project" value="TreeGrafter"/>
</dbReference>
<dbReference type="Proteomes" id="UP000279909">
    <property type="component" value="Unassembled WGS sequence"/>
</dbReference>
<dbReference type="InterPro" id="IPR036388">
    <property type="entry name" value="WH-like_DNA-bd_sf"/>
</dbReference>
<dbReference type="PANTHER" id="PTHR33164:SF99">
    <property type="entry name" value="MARR FAMILY REGULATORY PROTEIN"/>
    <property type="match status" value="1"/>
</dbReference>
<evidence type="ECO:0000259" key="2">
    <source>
        <dbReference type="PROSITE" id="PS50995"/>
    </source>
</evidence>
<sequence>MDNQRYESLSSLFEVVSSLERKWANEWNHQNILGFSKSHILLLDLLAKEGPKRPSAIAERLKVTTGGVTVLTTKLIKAGLIEKTQSSADRRASQIVITPEGKKILEESQAQVTAMVNSMFGMLTNDEIQTLHNIFEKCLVNSNGLNKLKDEE</sequence>
<dbReference type="SMART" id="SM00347">
    <property type="entry name" value="HTH_MARR"/>
    <property type="match status" value="1"/>
</dbReference>
<evidence type="ECO:0000313" key="4">
    <source>
        <dbReference type="Proteomes" id="UP000279909"/>
    </source>
</evidence>
<feature type="domain" description="HTH marR-type" evidence="2">
    <location>
        <begin position="9"/>
        <end position="140"/>
    </location>
</feature>
<gene>
    <name evidence="3" type="ORF">EC501_02330</name>
</gene>
<proteinExistence type="predicted"/>
<dbReference type="Gene3D" id="1.10.10.10">
    <property type="entry name" value="Winged helix-like DNA-binding domain superfamily/Winged helix DNA-binding domain"/>
    <property type="match status" value="1"/>
</dbReference>
<dbReference type="GO" id="GO:0003677">
    <property type="term" value="F:DNA binding"/>
    <property type="evidence" value="ECO:0007669"/>
    <property type="project" value="UniProtKB-KW"/>
</dbReference>
<dbReference type="SUPFAM" id="SSF46785">
    <property type="entry name" value="Winged helix' DNA-binding domain"/>
    <property type="match status" value="1"/>
</dbReference>
<dbReference type="PRINTS" id="PR00598">
    <property type="entry name" value="HTHMARR"/>
</dbReference>
<dbReference type="PROSITE" id="PS50995">
    <property type="entry name" value="HTH_MARR_2"/>
    <property type="match status" value="1"/>
</dbReference>
<keyword evidence="4" id="KW-1185">Reference proteome</keyword>
<dbReference type="OrthoDB" id="166070at2"/>
<dbReference type="AlphaFoldDB" id="A0A3M8HGB3"/>
<organism evidence="3 4">
    <name type="scientific">Lysinibacillus halotolerans</name>
    <dbReference type="NCBI Taxonomy" id="1368476"/>
    <lineage>
        <taxon>Bacteria</taxon>
        <taxon>Bacillati</taxon>
        <taxon>Bacillota</taxon>
        <taxon>Bacilli</taxon>
        <taxon>Bacillales</taxon>
        <taxon>Bacillaceae</taxon>
        <taxon>Lysinibacillus</taxon>
    </lineage>
</organism>
<dbReference type="InterPro" id="IPR039422">
    <property type="entry name" value="MarR/SlyA-like"/>
</dbReference>
<comment type="caution">
    <text evidence="3">The sequence shown here is derived from an EMBL/GenBank/DDBJ whole genome shotgun (WGS) entry which is preliminary data.</text>
</comment>